<evidence type="ECO:0000313" key="2">
    <source>
        <dbReference type="EMBL" id="KZV58392.1"/>
    </source>
</evidence>
<name>A0A2Z7DGW2_9LAMI</name>
<gene>
    <name evidence="2" type="ORF">F511_25386</name>
</gene>
<proteinExistence type="predicted"/>
<dbReference type="AlphaFoldDB" id="A0A2Z7DGW2"/>
<evidence type="ECO:0000256" key="1">
    <source>
        <dbReference type="SAM" id="MobiDB-lite"/>
    </source>
</evidence>
<dbReference type="EMBL" id="KQ986780">
    <property type="protein sequence ID" value="KZV58392.1"/>
    <property type="molecule type" value="Genomic_DNA"/>
</dbReference>
<dbReference type="OrthoDB" id="1936908at2759"/>
<organism evidence="2 3">
    <name type="scientific">Dorcoceras hygrometricum</name>
    <dbReference type="NCBI Taxonomy" id="472368"/>
    <lineage>
        <taxon>Eukaryota</taxon>
        <taxon>Viridiplantae</taxon>
        <taxon>Streptophyta</taxon>
        <taxon>Embryophyta</taxon>
        <taxon>Tracheophyta</taxon>
        <taxon>Spermatophyta</taxon>
        <taxon>Magnoliopsida</taxon>
        <taxon>eudicotyledons</taxon>
        <taxon>Gunneridae</taxon>
        <taxon>Pentapetalae</taxon>
        <taxon>asterids</taxon>
        <taxon>lamiids</taxon>
        <taxon>Lamiales</taxon>
        <taxon>Gesneriaceae</taxon>
        <taxon>Didymocarpoideae</taxon>
        <taxon>Trichosporeae</taxon>
        <taxon>Loxocarpinae</taxon>
        <taxon>Dorcoceras</taxon>
    </lineage>
</organism>
<protein>
    <submittedName>
        <fullName evidence="2">Uncharacterized protein</fullName>
    </submittedName>
</protein>
<evidence type="ECO:0000313" key="3">
    <source>
        <dbReference type="Proteomes" id="UP000250235"/>
    </source>
</evidence>
<accession>A0A2Z7DGW2</accession>
<sequence>MRCVDDVSFAGMRSVDDISFAGMRCVDDRALIVISVSVGWNQNSEALYLVIVAQCEGSEGERRYRTLISLLGSLATMRRVVNYHSSWARQPQVELFDASGNPGFTAGRGFNPAGGAQEVMTPRRRGRGRGQFQESGGQNEDRYSARTQTRESSEEEEVAAMAPPVERMDVVIARFQRVNPHVFNGEESSEDADSWLRNVIFLFDRCQYDDELRLNLVILLLRKAAERWWRGASSTLEETGVLGNRGGSGSRLPAGQRKNKKLAGRRSIQFKINHAMTIHRVFLGVTFLATRAWLRPVSRGNRHFTVGGGRLRQSVGRSKSGERRRRWRAPATAVACTGDGVRLEKKGGGGF</sequence>
<feature type="region of interest" description="Disordered" evidence="1">
    <location>
        <begin position="309"/>
        <end position="328"/>
    </location>
</feature>
<keyword evidence="3" id="KW-1185">Reference proteome</keyword>
<dbReference type="Proteomes" id="UP000250235">
    <property type="component" value="Unassembled WGS sequence"/>
</dbReference>
<feature type="region of interest" description="Disordered" evidence="1">
    <location>
        <begin position="107"/>
        <end position="160"/>
    </location>
</feature>
<feature type="compositionally biased region" description="Basic and acidic residues" evidence="1">
    <location>
        <begin position="139"/>
        <end position="152"/>
    </location>
</feature>
<reference evidence="2 3" key="1">
    <citation type="journal article" date="2015" name="Proc. Natl. Acad. Sci. U.S.A.">
        <title>The resurrection genome of Boea hygrometrica: A blueprint for survival of dehydration.</title>
        <authorList>
            <person name="Xiao L."/>
            <person name="Yang G."/>
            <person name="Zhang L."/>
            <person name="Yang X."/>
            <person name="Zhao S."/>
            <person name="Ji Z."/>
            <person name="Zhou Q."/>
            <person name="Hu M."/>
            <person name="Wang Y."/>
            <person name="Chen M."/>
            <person name="Xu Y."/>
            <person name="Jin H."/>
            <person name="Xiao X."/>
            <person name="Hu G."/>
            <person name="Bao F."/>
            <person name="Hu Y."/>
            <person name="Wan P."/>
            <person name="Li L."/>
            <person name="Deng X."/>
            <person name="Kuang T."/>
            <person name="Xiang C."/>
            <person name="Zhu J.K."/>
            <person name="Oliver M.J."/>
            <person name="He Y."/>
        </authorList>
    </citation>
    <scope>NUCLEOTIDE SEQUENCE [LARGE SCALE GENOMIC DNA]</scope>
    <source>
        <strain evidence="3">cv. XS01</strain>
    </source>
</reference>